<keyword evidence="4 6" id="KW-1133">Transmembrane helix</keyword>
<feature type="transmembrane region" description="Helical" evidence="6">
    <location>
        <begin position="12"/>
        <end position="33"/>
    </location>
</feature>
<feature type="transmembrane region" description="Helical" evidence="6">
    <location>
        <begin position="324"/>
        <end position="344"/>
    </location>
</feature>
<evidence type="ECO:0000256" key="3">
    <source>
        <dbReference type="ARBA" id="ARBA00022692"/>
    </source>
</evidence>
<dbReference type="PANTHER" id="PTHR43652:SF6">
    <property type="entry name" value="ARGININE REPRESSOR"/>
    <property type="match status" value="1"/>
</dbReference>
<evidence type="ECO:0000256" key="4">
    <source>
        <dbReference type="ARBA" id="ARBA00022989"/>
    </source>
</evidence>
<feature type="transmembrane region" description="Helical" evidence="6">
    <location>
        <begin position="137"/>
        <end position="155"/>
    </location>
</feature>
<feature type="transmembrane region" description="Helical" evidence="6">
    <location>
        <begin position="162"/>
        <end position="182"/>
    </location>
</feature>
<protein>
    <submittedName>
        <fullName evidence="7">Basic amino acid antiporter YfcC</fullName>
    </submittedName>
</protein>
<keyword evidence="2" id="KW-1003">Cell membrane</keyword>
<evidence type="ECO:0000313" key="8">
    <source>
        <dbReference type="Proteomes" id="UP000611629"/>
    </source>
</evidence>
<comment type="subcellular location">
    <subcellularLocation>
        <location evidence="1">Cell membrane</location>
        <topology evidence="1">Multi-pass membrane protein</topology>
    </subcellularLocation>
</comment>
<keyword evidence="3 6" id="KW-0812">Transmembrane</keyword>
<feature type="transmembrane region" description="Helical" evidence="6">
    <location>
        <begin position="112"/>
        <end position="131"/>
    </location>
</feature>
<feature type="transmembrane region" description="Helical" evidence="6">
    <location>
        <begin position="261"/>
        <end position="279"/>
    </location>
</feature>
<reference evidence="7" key="1">
    <citation type="submission" date="2020-07" db="EMBL/GenBank/DDBJ databases">
        <title>Genomic analysis of a strain of Sedimentibacter Hydroxybenzoicus DSM7310.</title>
        <authorList>
            <person name="Ma S."/>
        </authorList>
    </citation>
    <scope>NUCLEOTIDE SEQUENCE</scope>
    <source>
        <strain evidence="7">DSM 7310</strain>
    </source>
</reference>
<sequence>MEQEIKKKRFKVPHTYVIIFTLIIITAVLTYVIPAGQYQKMEIETETGTRTVVDPASYANVDSNPAQVFDVLKAFPKGLGAAQGIVFFIFIVGGSFNVINKTGAIEAGISKVALGLKGAEALLIPIIVFIFSIGGGTIGMAEEAIVFVPIGIALARSLGYDAVTGMAIVALGAATGFVSGFMNPFTVGVAQGIAGIPMFSGIGLRLAIWAASLVLVIGYIYRYANKVKKDPTKSIVYDLEQEEKDKTIDLSNIRKMTGRDILVLLVFFAGMGLIVFGVFKYGWYITEIASIFLAMGIVSGIVARMSFDDIAKNFISGAKDMATGALVVGLARGLLVIMEGSMIIDTIVYSLASVLAGLPKAISAVGMLIVQSLINFAIPSGSGQAATTMPIMAPLADVLGLTRQTAVLAYQFGDGISNSIIPTSGVLLANLSVAKIKYEQWFKFVAPLILLWTAVAAVFMVIAVLINYA</sequence>
<dbReference type="RefSeq" id="WP_179237638.1">
    <property type="nucleotide sequence ID" value="NZ_JACBNQ010000005.1"/>
</dbReference>
<accession>A0A974BIY4</accession>
<feature type="transmembrane region" description="Helical" evidence="6">
    <location>
        <begin position="285"/>
        <end position="303"/>
    </location>
</feature>
<evidence type="ECO:0000256" key="1">
    <source>
        <dbReference type="ARBA" id="ARBA00004651"/>
    </source>
</evidence>
<dbReference type="InterPro" id="IPR051679">
    <property type="entry name" value="DASS-Related_Transporters"/>
</dbReference>
<feature type="transmembrane region" description="Helical" evidence="6">
    <location>
        <begin position="202"/>
        <end position="221"/>
    </location>
</feature>
<evidence type="ECO:0000256" key="5">
    <source>
        <dbReference type="ARBA" id="ARBA00023136"/>
    </source>
</evidence>
<keyword evidence="8" id="KW-1185">Reference proteome</keyword>
<comment type="caution">
    <text evidence="7">The sequence shown here is derived from an EMBL/GenBank/DDBJ whole genome shotgun (WGS) entry which is preliminary data.</text>
</comment>
<organism evidence="7 8">
    <name type="scientific">Sedimentibacter hydroxybenzoicus DSM 7310</name>
    <dbReference type="NCBI Taxonomy" id="1123245"/>
    <lineage>
        <taxon>Bacteria</taxon>
        <taxon>Bacillati</taxon>
        <taxon>Bacillota</taxon>
        <taxon>Tissierellia</taxon>
        <taxon>Sedimentibacter</taxon>
    </lineage>
</organism>
<dbReference type="InterPro" id="IPR018385">
    <property type="entry name" value="C4_dicarb_anaerob_car-like"/>
</dbReference>
<dbReference type="Pfam" id="PF03606">
    <property type="entry name" value="DcuC"/>
    <property type="match status" value="1"/>
</dbReference>
<feature type="transmembrane region" description="Helical" evidence="6">
    <location>
        <begin position="444"/>
        <end position="466"/>
    </location>
</feature>
<dbReference type="GO" id="GO:0005886">
    <property type="term" value="C:plasma membrane"/>
    <property type="evidence" value="ECO:0007669"/>
    <property type="project" value="UniProtKB-SubCell"/>
</dbReference>
<dbReference type="Proteomes" id="UP000611629">
    <property type="component" value="Unassembled WGS sequence"/>
</dbReference>
<gene>
    <name evidence="7" type="primary">yfcC</name>
    <name evidence="7" type="ORF">HZF24_07315</name>
</gene>
<evidence type="ECO:0000256" key="2">
    <source>
        <dbReference type="ARBA" id="ARBA00022475"/>
    </source>
</evidence>
<proteinExistence type="predicted"/>
<name>A0A974BIY4_SEDHY</name>
<dbReference type="PANTHER" id="PTHR43652">
    <property type="entry name" value="BASIC AMINO ACID ANTIPORTER YFCC-RELATED"/>
    <property type="match status" value="1"/>
</dbReference>
<dbReference type="EMBL" id="JACBNQ010000005">
    <property type="protein sequence ID" value="NYB73948.1"/>
    <property type="molecule type" value="Genomic_DNA"/>
</dbReference>
<evidence type="ECO:0000256" key="6">
    <source>
        <dbReference type="SAM" id="Phobius"/>
    </source>
</evidence>
<keyword evidence="5 6" id="KW-0472">Membrane</keyword>
<feature type="transmembrane region" description="Helical" evidence="6">
    <location>
        <begin position="81"/>
        <end position="100"/>
    </location>
</feature>
<evidence type="ECO:0000313" key="7">
    <source>
        <dbReference type="EMBL" id="NYB73948.1"/>
    </source>
</evidence>
<dbReference type="AlphaFoldDB" id="A0A974BIY4"/>